<dbReference type="GO" id="GO:0005524">
    <property type="term" value="F:ATP binding"/>
    <property type="evidence" value="ECO:0007669"/>
    <property type="project" value="UniProtKB-KW"/>
</dbReference>
<dbReference type="SMART" id="SM00220">
    <property type="entry name" value="S_TKc"/>
    <property type="match status" value="2"/>
</dbReference>
<comment type="caution">
    <text evidence="5">The sequence shown here is derived from an EMBL/GenBank/DDBJ whole genome shotgun (WGS) entry which is preliminary data.</text>
</comment>
<dbReference type="SUPFAM" id="SSF56112">
    <property type="entry name" value="Protein kinase-like (PK-like)"/>
    <property type="match status" value="2"/>
</dbReference>
<dbReference type="InterPro" id="IPR008271">
    <property type="entry name" value="Ser/Thr_kinase_AS"/>
</dbReference>
<dbReference type="GO" id="GO:0004672">
    <property type="term" value="F:protein kinase activity"/>
    <property type="evidence" value="ECO:0007669"/>
    <property type="project" value="InterPro"/>
</dbReference>
<proteinExistence type="inferred from homology"/>
<evidence type="ECO:0000313" key="6">
    <source>
        <dbReference type="Proteomes" id="UP000623467"/>
    </source>
</evidence>
<dbReference type="Gene3D" id="1.10.510.10">
    <property type="entry name" value="Transferase(Phosphotransferase) domain 1"/>
    <property type="match status" value="2"/>
</dbReference>
<dbReference type="AlphaFoldDB" id="A0A8H6YYG5"/>
<keyword evidence="5" id="KW-0808">Transferase</keyword>
<keyword evidence="2" id="KW-0547">Nucleotide-binding</keyword>
<dbReference type="PANTHER" id="PTHR45832:SF22">
    <property type="entry name" value="SERINE_THREONINE-PROTEIN KINASE SAMKA-RELATED"/>
    <property type="match status" value="1"/>
</dbReference>
<feature type="domain" description="Protein kinase" evidence="4">
    <location>
        <begin position="539"/>
        <end position="812"/>
    </location>
</feature>
<dbReference type="InterPro" id="IPR008266">
    <property type="entry name" value="Tyr_kinase_AS"/>
</dbReference>
<evidence type="ECO:0000313" key="5">
    <source>
        <dbReference type="EMBL" id="KAF7367589.1"/>
    </source>
</evidence>
<dbReference type="Proteomes" id="UP000623467">
    <property type="component" value="Unassembled WGS sequence"/>
</dbReference>
<evidence type="ECO:0000256" key="3">
    <source>
        <dbReference type="ARBA" id="ARBA00022840"/>
    </source>
</evidence>
<dbReference type="PROSITE" id="PS00108">
    <property type="entry name" value="PROTEIN_KINASE_ST"/>
    <property type="match status" value="1"/>
</dbReference>
<dbReference type="EMBL" id="JACAZH010000005">
    <property type="protein sequence ID" value="KAF7367589.1"/>
    <property type="molecule type" value="Genomic_DNA"/>
</dbReference>
<dbReference type="InterPro" id="IPR000719">
    <property type="entry name" value="Prot_kinase_dom"/>
</dbReference>
<dbReference type="InterPro" id="IPR011009">
    <property type="entry name" value="Kinase-like_dom_sf"/>
</dbReference>
<evidence type="ECO:0000259" key="4">
    <source>
        <dbReference type="PROSITE" id="PS50011"/>
    </source>
</evidence>
<dbReference type="OrthoDB" id="248923at2759"/>
<comment type="similarity">
    <text evidence="1">Belongs to the protein kinase superfamily. STE Ser/Thr protein kinase family. STE20 subfamily.</text>
</comment>
<dbReference type="PANTHER" id="PTHR45832">
    <property type="entry name" value="SERINE/THREONINE-PROTEIN KINASE SAMKA-RELATED-RELATED"/>
    <property type="match status" value="1"/>
</dbReference>
<evidence type="ECO:0000256" key="1">
    <source>
        <dbReference type="ARBA" id="ARBA00008874"/>
    </source>
</evidence>
<dbReference type="Pfam" id="PF07714">
    <property type="entry name" value="PK_Tyr_Ser-Thr"/>
    <property type="match status" value="1"/>
</dbReference>
<dbReference type="FunFam" id="1.10.510.10:FF:000421">
    <property type="entry name" value="Serine/threonine-protein kinase PAK 6"/>
    <property type="match status" value="1"/>
</dbReference>
<organism evidence="5 6">
    <name type="scientific">Mycena sanguinolenta</name>
    <dbReference type="NCBI Taxonomy" id="230812"/>
    <lineage>
        <taxon>Eukaryota</taxon>
        <taxon>Fungi</taxon>
        <taxon>Dikarya</taxon>
        <taxon>Basidiomycota</taxon>
        <taxon>Agaricomycotina</taxon>
        <taxon>Agaricomycetes</taxon>
        <taxon>Agaricomycetidae</taxon>
        <taxon>Agaricales</taxon>
        <taxon>Marasmiineae</taxon>
        <taxon>Mycenaceae</taxon>
        <taxon>Mycena</taxon>
    </lineage>
</organism>
<dbReference type="InterPro" id="IPR051931">
    <property type="entry name" value="PAK3-like"/>
</dbReference>
<dbReference type="PROSITE" id="PS50011">
    <property type="entry name" value="PROTEIN_KINASE_DOM"/>
    <property type="match status" value="2"/>
</dbReference>
<dbReference type="Pfam" id="PF00069">
    <property type="entry name" value="Pkinase"/>
    <property type="match status" value="1"/>
</dbReference>
<dbReference type="PROSITE" id="PS00109">
    <property type="entry name" value="PROTEIN_KINASE_TYR"/>
    <property type="match status" value="1"/>
</dbReference>
<gene>
    <name evidence="5" type="ORF">MSAN_00822200</name>
</gene>
<reference evidence="5" key="1">
    <citation type="submission" date="2020-05" db="EMBL/GenBank/DDBJ databases">
        <title>Mycena genomes resolve the evolution of fungal bioluminescence.</title>
        <authorList>
            <person name="Tsai I.J."/>
        </authorList>
    </citation>
    <scope>NUCLEOTIDE SEQUENCE</scope>
    <source>
        <strain evidence="5">160909Yilan</strain>
    </source>
</reference>
<keyword evidence="3" id="KW-0067">ATP-binding</keyword>
<evidence type="ECO:0000256" key="2">
    <source>
        <dbReference type="ARBA" id="ARBA00022741"/>
    </source>
</evidence>
<protein>
    <submittedName>
        <fullName evidence="5">Kinase-like protein</fullName>
    </submittedName>
</protein>
<keyword evidence="6" id="KW-1185">Reference proteome</keyword>
<sequence length="918" mass="102736">MASEDGSFITTGTWGSASSTRENGILTYETVISCLRQACSARIPCRRPDEIVQLQATLDEYRVSMTSENAISGIVKSSGCRKILLELSSKLGLANDPSLRAALREDGERIAALLVSIFTSKSLVEDTLRLVGDPAQRFLDVVQSTLDKGFLIDEEHSRMARRMIRKLSVSCDMLPSSLFITGITKKERDPTFGGAYGDIYRALYKNQTVALKYMRGVRLLRGSDLRRIRLRFCREALVWTQLHHPNILPCFGIDGDSFPSALCMISPWMEHGTVLNYLNEHGRDNADKFLYEIAQGLEYLHSCNIVHGDLRGTNILINAEWSACLADFGLSIFSDSTSSMTSSRGGSIYWMAPELLDPNRLEDKFLRTPASDIYAFGCVCFELYTGRPPFANFPEPGALMKILKGERPERPSGSPVISDLLWQHVTTYWADNPFARPATKIVVQHMAWHSSEPKLDRPLSGVLEAQSAPYESLSVSAVPAADVSELPPTFSDDGEFPAGSTMNMENGLDLPDLSSMTDVQITEMLYNMAFRADPPPGLYVKLEKIGGGVSGVLSSFQTSCLILCRCHRASAQVYLGETRITGENVAIKEINMAQQSRFNLECFVNEISVMQKLQHPNLISFVGNYPFYRNVRIVMEYMDGGSLTDIIARNTIEEDQISYICFETCKGLEHLHRQNIMHRDIKSDNVLLDTSGRVKITDFGLCVKFTDPGFMQFAQVGSPYWMAPEMVKHEGYGPKVDIWALGIMAIEMIEGAPPYLDRQPSEALDLIAANGTPTLKMPEAFSRELAEFLEVCLSVEVRSRATAHELLNHEFMRKACTAASLTPLLLHRGQGNVDNGQRRQSFHFSDPKFQKFNSPTLRDSIGGARRQSFWFAEDALRDFYGEKYTTSDDSDLSTFRPAQKKNLLSNISSLFRIRRLRL</sequence>
<keyword evidence="5" id="KW-0418">Kinase</keyword>
<dbReference type="InterPro" id="IPR001245">
    <property type="entry name" value="Ser-Thr/Tyr_kinase_cat_dom"/>
</dbReference>
<feature type="domain" description="Protein kinase" evidence="4">
    <location>
        <begin position="185"/>
        <end position="448"/>
    </location>
</feature>
<name>A0A8H6YYG5_9AGAR</name>
<accession>A0A8H6YYG5</accession>